<dbReference type="EMBL" id="CP022188">
    <property type="protein sequence ID" value="AWI78081.1"/>
    <property type="molecule type" value="Genomic_DNA"/>
</dbReference>
<keyword evidence="5 10" id="KW-0812">Transmembrane</keyword>
<protein>
    <recommendedName>
        <fullName evidence="10">Ion-translocating oxidoreductase complex subunit D</fullName>
        <ecNumber evidence="10">7.-.-.-</ecNumber>
    </recommendedName>
    <alternativeName>
        <fullName evidence="10">Rnf electron transport complex subunit D</fullName>
    </alternativeName>
</protein>
<keyword evidence="4 10" id="KW-0288">FMN</keyword>
<comment type="cofactor">
    <cofactor evidence="10">
        <name>FMN</name>
        <dbReference type="ChEBI" id="CHEBI:58210"/>
    </cofactor>
</comment>
<evidence type="ECO:0000256" key="5">
    <source>
        <dbReference type="ARBA" id="ARBA00022692"/>
    </source>
</evidence>
<keyword evidence="9 10" id="KW-0472">Membrane</keyword>
<sequence>MNPISSPHAHGARSVGRVMLLVMLALTPATVAGFWHFGWPAITLWCVTILSALISEAFCARLAERPAGPLLADGSAMLTGWLLALSLPPWAPWWIAAAGASFAVIVAKHAFGGLGQNLFNPAMAARVMLLISFPVEMTQWVAPHAAGLSAALDPMTALSVTFGGNVPDAMTSASLLGHVKSEASRGIALSQSLTGHWDPFSFGLGQRAGSLGETSALLLAAGGVFLMLKRVIGVQIPAAFILGVVLPAAFAHLLAPDQYLPPLAHLLTGGVMLGAFFIATDYVSSPSTPLGQWIFGLGCGLLTWVIRTWGAYPEGVAFAVLLMNSAVPLIDRVTRPRIFGRRRNGHSMTAP</sequence>
<comment type="caution">
    <text evidence="10">Lacks conserved residue(s) required for the propagation of feature annotation.</text>
</comment>
<evidence type="ECO:0000256" key="2">
    <source>
        <dbReference type="ARBA" id="ARBA00022553"/>
    </source>
</evidence>
<evidence type="ECO:0000256" key="10">
    <source>
        <dbReference type="HAMAP-Rule" id="MF_00462"/>
    </source>
</evidence>
<comment type="function">
    <text evidence="10">Part of a membrane-bound complex that couples electron transfer with translocation of ions across the membrane.</text>
</comment>
<evidence type="ECO:0000256" key="4">
    <source>
        <dbReference type="ARBA" id="ARBA00022643"/>
    </source>
</evidence>
<feature type="transmembrane region" description="Helical" evidence="10">
    <location>
        <begin position="235"/>
        <end position="253"/>
    </location>
</feature>
<feature type="transmembrane region" description="Helical" evidence="10">
    <location>
        <begin position="93"/>
        <end position="111"/>
    </location>
</feature>
<dbReference type="GO" id="GO:0005886">
    <property type="term" value="C:plasma membrane"/>
    <property type="evidence" value="ECO:0007669"/>
    <property type="project" value="UniProtKB-SubCell"/>
</dbReference>
<dbReference type="Proteomes" id="UP000244902">
    <property type="component" value="Chromosome"/>
</dbReference>
<dbReference type="NCBIfam" id="TIGR01946">
    <property type="entry name" value="rnfD"/>
    <property type="match status" value="1"/>
</dbReference>
<keyword evidence="10" id="KW-0997">Cell inner membrane</keyword>
<evidence type="ECO:0000256" key="3">
    <source>
        <dbReference type="ARBA" id="ARBA00022630"/>
    </source>
</evidence>
<comment type="subcellular location">
    <subcellularLocation>
        <location evidence="10">Cell inner membrane</location>
        <topology evidence="10">Multi-pass membrane protein</topology>
    </subcellularLocation>
</comment>
<keyword evidence="8 10" id="KW-1133">Transmembrane helix</keyword>
<dbReference type="InterPro" id="IPR011303">
    <property type="entry name" value="RnfD_bac"/>
</dbReference>
<dbReference type="AlphaFoldDB" id="A0A2U8GWV6"/>
<name>A0A2U8GWV6_9RHOO</name>
<dbReference type="RefSeq" id="WP_108971185.1">
    <property type="nucleotide sequence ID" value="NZ_CP022188.1"/>
</dbReference>
<gene>
    <name evidence="10" type="primary">rnfD</name>
    <name evidence="11" type="ORF">CEW87_01210</name>
</gene>
<feature type="transmembrane region" description="Helical" evidence="10">
    <location>
        <begin position="290"/>
        <end position="309"/>
    </location>
</feature>
<evidence type="ECO:0000256" key="1">
    <source>
        <dbReference type="ARBA" id="ARBA00022448"/>
    </source>
</evidence>
<dbReference type="InterPro" id="IPR004338">
    <property type="entry name" value="NqrB/RnfD"/>
</dbReference>
<comment type="similarity">
    <text evidence="10">Belongs to the NqrB/RnfD family.</text>
</comment>
<dbReference type="OrthoDB" id="9776359at2"/>
<dbReference type="GO" id="GO:0022900">
    <property type="term" value="P:electron transport chain"/>
    <property type="evidence" value="ECO:0007669"/>
    <property type="project" value="UniProtKB-UniRule"/>
</dbReference>
<evidence type="ECO:0000313" key="12">
    <source>
        <dbReference type="Proteomes" id="UP000244902"/>
    </source>
</evidence>
<dbReference type="Pfam" id="PF03116">
    <property type="entry name" value="NQR2_RnfD_RnfE"/>
    <property type="match status" value="1"/>
</dbReference>
<keyword evidence="10" id="KW-1003">Cell membrane</keyword>
<organism evidence="11 12">
    <name type="scientific">Parazoarcus communis</name>
    <dbReference type="NCBI Taxonomy" id="41977"/>
    <lineage>
        <taxon>Bacteria</taxon>
        <taxon>Pseudomonadati</taxon>
        <taxon>Pseudomonadota</taxon>
        <taxon>Betaproteobacteria</taxon>
        <taxon>Rhodocyclales</taxon>
        <taxon>Zoogloeaceae</taxon>
        <taxon>Parazoarcus</taxon>
    </lineage>
</organism>
<proteinExistence type="inferred from homology"/>
<keyword evidence="1 10" id="KW-0813">Transport</keyword>
<keyword evidence="3 10" id="KW-0285">Flavoprotein</keyword>
<dbReference type="PANTHER" id="PTHR30578">
    <property type="entry name" value="ELECTRON TRANSPORT COMPLEX PROTEIN RNFD"/>
    <property type="match status" value="1"/>
</dbReference>
<accession>A0A2U8GWV6</accession>
<reference evidence="11 12" key="1">
    <citation type="submission" date="2017-06" db="EMBL/GenBank/DDBJ databases">
        <title>Azoarcus sp. TSNA42 complete genome sequence.</title>
        <authorList>
            <person name="Woo J.-H."/>
            <person name="Kim H.-S."/>
        </authorList>
    </citation>
    <scope>NUCLEOTIDE SEQUENCE [LARGE SCALE GENOMIC DNA]</scope>
    <source>
        <strain evidence="11 12">TSNA42</strain>
    </source>
</reference>
<evidence type="ECO:0000256" key="6">
    <source>
        <dbReference type="ARBA" id="ARBA00022967"/>
    </source>
</evidence>
<dbReference type="EC" id="7.-.-.-" evidence="10"/>
<comment type="subunit">
    <text evidence="10">The complex is composed of six subunits: RnfA, RnfB, RnfC, RnfD, RnfE and RnfG.</text>
</comment>
<keyword evidence="6 10" id="KW-1278">Translocase</keyword>
<evidence type="ECO:0000256" key="8">
    <source>
        <dbReference type="ARBA" id="ARBA00022989"/>
    </source>
</evidence>
<feature type="transmembrane region" description="Helical" evidence="10">
    <location>
        <begin position="259"/>
        <end position="278"/>
    </location>
</feature>
<dbReference type="HAMAP" id="MF_00462">
    <property type="entry name" value="RsxD_RnfD"/>
    <property type="match status" value="1"/>
</dbReference>
<feature type="transmembrane region" description="Helical" evidence="10">
    <location>
        <begin position="42"/>
        <end position="63"/>
    </location>
</feature>
<dbReference type="GO" id="GO:0055085">
    <property type="term" value="P:transmembrane transport"/>
    <property type="evidence" value="ECO:0007669"/>
    <property type="project" value="InterPro"/>
</dbReference>
<keyword evidence="2 10" id="KW-0597">Phosphoprotein</keyword>
<keyword evidence="7 10" id="KW-0249">Electron transport</keyword>
<feature type="transmembrane region" description="Helical" evidence="10">
    <location>
        <begin position="18"/>
        <end position="36"/>
    </location>
</feature>
<evidence type="ECO:0000313" key="11">
    <source>
        <dbReference type="EMBL" id="AWI78081.1"/>
    </source>
</evidence>
<evidence type="ECO:0000256" key="7">
    <source>
        <dbReference type="ARBA" id="ARBA00022982"/>
    </source>
</evidence>
<evidence type="ECO:0000256" key="9">
    <source>
        <dbReference type="ARBA" id="ARBA00023136"/>
    </source>
</evidence>
<dbReference type="PANTHER" id="PTHR30578:SF0">
    <property type="entry name" value="ION-TRANSLOCATING OXIDOREDUCTASE COMPLEX SUBUNIT D"/>
    <property type="match status" value="1"/>
</dbReference>